<keyword evidence="15 17" id="KW-0472">Membrane</keyword>
<accession>A0A9J7MTZ8</accession>
<dbReference type="OrthoDB" id="1413014at2759"/>
<dbReference type="GeneID" id="118417445"/>
<keyword evidence="13 17" id="KW-1133">Transmembrane helix</keyword>
<comment type="similarity">
    <text evidence="4">In the N-terminal section; belongs to the AAA ATPase family.</text>
</comment>
<dbReference type="Gene3D" id="3.40.1690.20">
    <property type="match status" value="1"/>
</dbReference>
<keyword evidence="9" id="KW-0378">Hydrolase</keyword>
<dbReference type="GO" id="GO:0005524">
    <property type="term" value="F:ATP binding"/>
    <property type="evidence" value="ECO:0007669"/>
    <property type="project" value="UniProtKB-KW"/>
</dbReference>
<feature type="domain" description="AAA+ ATPase" evidence="18">
    <location>
        <begin position="414"/>
        <end position="554"/>
    </location>
</feature>
<dbReference type="GO" id="GO:0016887">
    <property type="term" value="F:ATP hydrolysis activity"/>
    <property type="evidence" value="ECO:0007669"/>
    <property type="project" value="InterPro"/>
</dbReference>
<dbReference type="InterPro" id="IPR050928">
    <property type="entry name" value="ATP-dep_Zn_Metalloprotease"/>
</dbReference>
<feature type="transmembrane region" description="Helical" evidence="17">
    <location>
        <begin position="158"/>
        <end position="175"/>
    </location>
</feature>
<protein>
    <submittedName>
        <fullName evidence="20">Paraplegin-like</fullName>
    </submittedName>
</protein>
<evidence type="ECO:0000259" key="18">
    <source>
        <dbReference type="SMART" id="SM00382"/>
    </source>
</evidence>
<comment type="similarity">
    <text evidence="3">In the C-terminal section; belongs to the peptidase M41 family.</text>
</comment>
<keyword evidence="5" id="KW-0645">Protease</keyword>
<dbReference type="FunFam" id="3.40.50.300:FF:000277">
    <property type="entry name" value="ATP-dependent zinc metalloprotease FtsH"/>
    <property type="match status" value="1"/>
</dbReference>
<dbReference type="HAMAP" id="MF_01458">
    <property type="entry name" value="FtsH"/>
    <property type="match status" value="1"/>
</dbReference>
<dbReference type="GO" id="GO:0004176">
    <property type="term" value="F:ATP-dependent peptidase activity"/>
    <property type="evidence" value="ECO:0007669"/>
    <property type="project" value="InterPro"/>
</dbReference>
<evidence type="ECO:0000256" key="11">
    <source>
        <dbReference type="ARBA" id="ARBA00022840"/>
    </source>
</evidence>
<feature type="transmembrane region" description="Helical" evidence="17">
    <location>
        <begin position="314"/>
        <end position="347"/>
    </location>
</feature>
<evidence type="ECO:0000256" key="10">
    <source>
        <dbReference type="ARBA" id="ARBA00022833"/>
    </source>
</evidence>
<comment type="cofactor">
    <cofactor evidence="1">
        <name>Zn(2+)</name>
        <dbReference type="ChEBI" id="CHEBI:29105"/>
    </cofactor>
</comment>
<evidence type="ECO:0000256" key="17">
    <source>
        <dbReference type="SAM" id="Phobius"/>
    </source>
</evidence>
<dbReference type="GO" id="GO:0034982">
    <property type="term" value="P:mitochondrial protein processing"/>
    <property type="evidence" value="ECO:0000318"/>
    <property type="project" value="GO_Central"/>
</dbReference>
<evidence type="ECO:0000256" key="3">
    <source>
        <dbReference type="ARBA" id="ARBA00010044"/>
    </source>
</evidence>
<dbReference type="Gene3D" id="1.20.58.760">
    <property type="entry name" value="Peptidase M41"/>
    <property type="match status" value="1"/>
</dbReference>
<dbReference type="GO" id="GO:0005745">
    <property type="term" value="C:m-AAA complex"/>
    <property type="evidence" value="ECO:0000318"/>
    <property type="project" value="GO_Central"/>
</dbReference>
<dbReference type="SUPFAM" id="SSF140990">
    <property type="entry name" value="FtsH protease domain-like"/>
    <property type="match status" value="1"/>
</dbReference>
<evidence type="ECO:0000256" key="12">
    <source>
        <dbReference type="ARBA" id="ARBA00022946"/>
    </source>
</evidence>
<dbReference type="InterPro" id="IPR037219">
    <property type="entry name" value="Peptidase_M41-like"/>
</dbReference>
<dbReference type="GO" id="GO:0008270">
    <property type="term" value="F:zinc ion binding"/>
    <property type="evidence" value="ECO:0007669"/>
    <property type="project" value="InterPro"/>
</dbReference>
<dbReference type="KEGG" id="bfo:118417445"/>
<dbReference type="OMA" id="RMKSMKS"/>
<evidence type="ECO:0000256" key="13">
    <source>
        <dbReference type="ARBA" id="ARBA00022989"/>
    </source>
</evidence>
<evidence type="ECO:0000313" key="20">
    <source>
        <dbReference type="RefSeq" id="XP_035678901.1"/>
    </source>
</evidence>
<keyword evidence="19" id="KW-1185">Reference proteome</keyword>
<dbReference type="GO" id="GO:0004222">
    <property type="term" value="F:metalloendopeptidase activity"/>
    <property type="evidence" value="ECO:0000318"/>
    <property type="project" value="GO_Central"/>
</dbReference>
<feature type="region of interest" description="Disordered" evidence="16">
    <location>
        <begin position="815"/>
        <end position="861"/>
    </location>
</feature>
<evidence type="ECO:0000256" key="7">
    <source>
        <dbReference type="ARBA" id="ARBA00022723"/>
    </source>
</evidence>
<keyword evidence="6 17" id="KW-0812">Transmembrane</keyword>
<dbReference type="NCBIfam" id="TIGR01241">
    <property type="entry name" value="FtsH_fam"/>
    <property type="match status" value="1"/>
</dbReference>
<dbReference type="AlphaFoldDB" id="A0A9J7MTZ8"/>
<organism evidence="19 20">
    <name type="scientific">Branchiostoma floridae</name>
    <name type="common">Florida lancelet</name>
    <name type="synonym">Amphioxus</name>
    <dbReference type="NCBI Taxonomy" id="7739"/>
    <lineage>
        <taxon>Eukaryota</taxon>
        <taxon>Metazoa</taxon>
        <taxon>Chordata</taxon>
        <taxon>Cephalochordata</taxon>
        <taxon>Leptocardii</taxon>
        <taxon>Amphioxiformes</taxon>
        <taxon>Branchiostomatidae</taxon>
        <taxon>Branchiostoma</taxon>
    </lineage>
</organism>
<proteinExistence type="inferred from homology"/>
<dbReference type="FunFam" id="1.20.58.760:FF:000004">
    <property type="entry name" value="paraplegin isoform X1"/>
    <property type="match status" value="1"/>
</dbReference>
<evidence type="ECO:0000256" key="8">
    <source>
        <dbReference type="ARBA" id="ARBA00022741"/>
    </source>
</evidence>
<feature type="transmembrane region" description="Helical" evidence="17">
    <location>
        <begin position="276"/>
        <end position="302"/>
    </location>
</feature>
<dbReference type="Proteomes" id="UP000001554">
    <property type="component" value="Chromosome 6"/>
</dbReference>
<keyword evidence="8" id="KW-0547">Nucleotide-binding</keyword>
<dbReference type="Pfam" id="PF17862">
    <property type="entry name" value="AAA_lid_3"/>
    <property type="match status" value="1"/>
</dbReference>
<comment type="subcellular location">
    <subcellularLocation>
        <location evidence="2">Membrane</location>
        <topology evidence="2">Multi-pass membrane protein</topology>
    </subcellularLocation>
</comment>
<evidence type="ECO:0000256" key="9">
    <source>
        <dbReference type="ARBA" id="ARBA00022801"/>
    </source>
</evidence>
<evidence type="ECO:0000256" key="4">
    <source>
        <dbReference type="ARBA" id="ARBA00010550"/>
    </source>
</evidence>
<gene>
    <name evidence="20" type="primary">LOC118417445</name>
</gene>
<dbReference type="Pfam" id="PF00004">
    <property type="entry name" value="AAA"/>
    <property type="match status" value="1"/>
</dbReference>
<reference evidence="20" key="2">
    <citation type="submission" date="2025-08" db="UniProtKB">
        <authorList>
            <consortium name="RefSeq"/>
        </authorList>
    </citation>
    <scope>IDENTIFICATION</scope>
    <source>
        <strain evidence="20">S238N-H82</strain>
        <tissue evidence="20">Testes</tissue>
    </source>
</reference>
<dbReference type="InterPro" id="IPR011546">
    <property type="entry name" value="Pept_M41_FtsH_extracell"/>
</dbReference>
<evidence type="ECO:0000256" key="14">
    <source>
        <dbReference type="ARBA" id="ARBA00023049"/>
    </source>
</evidence>
<evidence type="ECO:0000256" key="6">
    <source>
        <dbReference type="ARBA" id="ARBA00022692"/>
    </source>
</evidence>
<keyword evidence="10" id="KW-0862">Zinc</keyword>
<dbReference type="InterPro" id="IPR000642">
    <property type="entry name" value="Peptidase_M41"/>
</dbReference>
<dbReference type="Pfam" id="PF01434">
    <property type="entry name" value="Peptidase_M41"/>
    <property type="match status" value="1"/>
</dbReference>
<keyword evidence="12" id="KW-0809">Transit peptide</keyword>
<dbReference type="Gene3D" id="3.40.50.300">
    <property type="entry name" value="P-loop containing nucleotide triphosphate hydrolases"/>
    <property type="match status" value="1"/>
</dbReference>
<reference evidence="19" key="1">
    <citation type="journal article" date="2020" name="Nat. Ecol. Evol.">
        <title>Deeply conserved synteny resolves early events in vertebrate evolution.</title>
        <authorList>
            <person name="Simakov O."/>
            <person name="Marletaz F."/>
            <person name="Yue J.X."/>
            <person name="O'Connell B."/>
            <person name="Jenkins J."/>
            <person name="Brandt A."/>
            <person name="Calef R."/>
            <person name="Tung C.H."/>
            <person name="Huang T.K."/>
            <person name="Schmutz J."/>
            <person name="Satoh N."/>
            <person name="Yu J.K."/>
            <person name="Putnam N.H."/>
            <person name="Green R.E."/>
            <person name="Rokhsar D.S."/>
        </authorList>
    </citation>
    <scope>NUCLEOTIDE SEQUENCE [LARGE SCALE GENOMIC DNA]</scope>
    <source>
        <strain evidence="19">S238N-H82</strain>
    </source>
</reference>
<dbReference type="SUPFAM" id="SSF52540">
    <property type="entry name" value="P-loop containing nucleoside triphosphate hydrolases"/>
    <property type="match status" value="1"/>
</dbReference>
<dbReference type="InterPro" id="IPR005936">
    <property type="entry name" value="FtsH"/>
</dbReference>
<evidence type="ECO:0000256" key="15">
    <source>
        <dbReference type="ARBA" id="ARBA00023136"/>
    </source>
</evidence>
<sequence>MAYRLLSSCQTPYLRQFGRNCLRNARRTEPGLRQASSTTRYINRNARSFNFSDLQNSLVPCLDCATNRLGQRTTARLGRYVQRTVRQAQAEYRGICRLLTRSGMEVSQSVVSRLFGIGLLQFLRTTPRLQQQQPGDKPRGQQGDDDGQPQNDDTMNRLRLVVLVFFLLSLFFMQGQNDGGRMVSWHEFVHDMLAKGEVSSVDVEDSDVVRIHLQPGAQVFGRKHYTSTVYSMRVGNTETFEEKLRRAEDDLGISPQDYVKVTFSHIGAGTRLMSTLLITGALLGSLMLVMMFVCLFVCLFYVHRLMSTLLITGALLGSLMLVMMLMSTLLITGALLGSLMLVMMFVARSAMNQGGLGGFAQMTQAKFTQFGAGGKVPNVKFSDVAGLKEAKQEVMEFVDYLKAPKRYLDLGAKFPKGALLLGPPGCGKTLLAKAVATEAQVPFLAMAGSEFVEMIGGLGAARVRSLFKEARKKHPCIIYIDEIDAIGRKRSQGNFDGRSGEEEQTLNQLLVEMDGMGTEQGVIVLASTNRADVLDDALLRPGRLDRHILIDLPTLAERKEIFEHHLKALTLKRSTSTFSRRLAELTPGMSGADVANICNEAALHAARENQKVVDTQDFEHAVERVIGGTAKKSKEERKVVAYHESGHALVGWLLEHTDALLKVTIVPRTSAALGFAQYLPKEQYLYSQEELFDKMCMALGGRAAEAIIFNRVTTGASDDLKKVTKMAYAQIKQFGMNPNVGYLSFPEEDNNGLGKKPFSKHLAALMDEEARRLVARAYYQAQKILVDNKDKLDVLAEALLDREVLNYSDVVDLLGPPPHGPKKTVQVAGWDLDDEDDAPLQVGDKLQPKSPQLPGNAKPAA</sequence>
<name>A0A9J7MTZ8_BRAFL</name>
<dbReference type="PANTHER" id="PTHR43655:SF8">
    <property type="entry name" value="PARAPLEGIN"/>
    <property type="match status" value="1"/>
</dbReference>
<dbReference type="CDD" id="cd19501">
    <property type="entry name" value="RecA-like_FtsH"/>
    <property type="match status" value="1"/>
</dbReference>
<keyword evidence="14" id="KW-0482">Metalloprotease</keyword>
<dbReference type="InterPro" id="IPR027417">
    <property type="entry name" value="P-loop_NTPase"/>
</dbReference>
<evidence type="ECO:0000256" key="5">
    <source>
        <dbReference type="ARBA" id="ARBA00022670"/>
    </source>
</evidence>
<dbReference type="InterPro" id="IPR041569">
    <property type="entry name" value="AAA_lid_3"/>
</dbReference>
<dbReference type="Pfam" id="PF06480">
    <property type="entry name" value="FtsH_ext"/>
    <property type="match status" value="1"/>
</dbReference>
<keyword evidence="7" id="KW-0479">Metal-binding</keyword>
<feature type="region of interest" description="Disordered" evidence="16">
    <location>
        <begin position="128"/>
        <end position="153"/>
    </location>
</feature>
<dbReference type="PANTHER" id="PTHR43655">
    <property type="entry name" value="ATP-DEPENDENT PROTEASE"/>
    <property type="match status" value="1"/>
</dbReference>
<dbReference type="RefSeq" id="XP_035678901.1">
    <property type="nucleotide sequence ID" value="XM_035823008.1"/>
</dbReference>
<dbReference type="SMART" id="SM00382">
    <property type="entry name" value="AAA"/>
    <property type="match status" value="1"/>
</dbReference>
<keyword evidence="11" id="KW-0067">ATP-binding</keyword>
<dbReference type="InterPro" id="IPR003593">
    <property type="entry name" value="AAA+_ATPase"/>
</dbReference>
<evidence type="ECO:0000256" key="16">
    <source>
        <dbReference type="SAM" id="MobiDB-lite"/>
    </source>
</evidence>
<dbReference type="Gene3D" id="1.10.8.60">
    <property type="match status" value="1"/>
</dbReference>
<dbReference type="FunFam" id="1.10.8.60:FF:000033">
    <property type="entry name" value="paraplegin isoform X1"/>
    <property type="match status" value="1"/>
</dbReference>
<evidence type="ECO:0000256" key="2">
    <source>
        <dbReference type="ARBA" id="ARBA00004141"/>
    </source>
</evidence>
<dbReference type="InterPro" id="IPR003959">
    <property type="entry name" value="ATPase_AAA_core"/>
</dbReference>
<evidence type="ECO:0000256" key="1">
    <source>
        <dbReference type="ARBA" id="ARBA00001947"/>
    </source>
</evidence>
<evidence type="ECO:0000313" key="19">
    <source>
        <dbReference type="Proteomes" id="UP000001554"/>
    </source>
</evidence>